<dbReference type="InterPro" id="IPR002502">
    <property type="entry name" value="Amidase_domain"/>
</dbReference>
<dbReference type="CDD" id="cd06583">
    <property type="entry name" value="PGRP"/>
    <property type="match status" value="1"/>
</dbReference>
<keyword evidence="3" id="KW-0812">Transmembrane</keyword>
<organism evidence="6 7">
    <name type="scientific">Magallana gigas</name>
    <name type="common">Pacific oyster</name>
    <name type="synonym">Crassostrea gigas</name>
    <dbReference type="NCBI Taxonomy" id="29159"/>
    <lineage>
        <taxon>Eukaryota</taxon>
        <taxon>Metazoa</taxon>
        <taxon>Spiralia</taxon>
        <taxon>Lophotrochozoa</taxon>
        <taxon>Mollusca</taxon>
        <taxon>Bivalvia</taxon>
        <taxon>Autobranchia</taxon>
        <taxon>Pteriomorphia</taxon>
        <taxon>Ostreida</taxon>
        <taxon>Ostreoidea</taxon>
        <taxon>Ostreidae</taxon>
        <taxon>Magallana</taxon>
    </lineage>
</organism>
<dbReference type="InterPro" id="IPR006619">
    <property type="entry name" value="PGRP_domain_met/bac"/>
</dbReference>
<dbReference type="InterPro" id="IPR015510">
    <property type="entry name" value="PGRP"/>
</dbReference>
<dbReference type="SMART" id="SM00701">
    <property type="entry name" value="PGRP"/>
    <property type="match status" value="1"/>
</dbReference>
<dbReference type="SMART" id="SM00644">
    <property type="entry name" value="Ami_2"/>
    <property type="match status" value="1"/>
</dbReference>
<evidence type="ECO:0000313" key="6">
    <source>
        <dbReference type="EnsemblMetazoa" id="G15095.2:cds"/>
    </source>
</evidence>
<accession>A0A8W8IRF0</accession>
<dbReference type="InterPro" id="IPR036505">
    <property type="entry name" value="Amidase/PGRP_sf"/>
</dbReference>
<dbReference type="SUPFAM" id="SSF55846">
    <property type="entry name" value="N-acetylmuramoyl-L-alanine amidase-like"/>
    <property type="match status" value="1"/>
</dbReference>
<evidence type="ECO:0008006" key="8">
    <source>
        <dbReference type="Google" id="ProtNLM"/>
    </source>
</evidence>
<dbReference type="OMA" id="WITEGRH"/>
<name>A0A8W8IRF0_MAGGI</name>
<dbReference type="OrthoDB" id="10001926at2759"/>
<dbReference type="FunFam" id="3.40.80.10:FF:000001">
    <property type="entry name" value="Peptidoglycan recognition protein 1"/>
    <property type="match status" value="1"/>
</dbReference>
<dbReference type="AlphaFoldDB" id="A0A8W8IRF0"/>
<keyword evidence="7" id="KW-1185">Reference proteome</keyword>
<dbReference type="PANTHER" id="PTHR11022:SF41">
    <property type="entry name" value="PEPTIDOGLYCAN-RECOGNITION PROTEIN LC-RELATED"/>
    <property type="match status" value="1"/>
</dbReference>
<dbReference type="SMR" id="A0A8W8IRF0"/>
<dbReference type="GO" id="GO:0009253">
    <property type="term" value="P:peptidoglycan catabolic process"/>
    <property type="evidence" value="ECO:0007669"/>
    <property type="project" value="InterPro"/>
</dbReference>
<comment type="similarity">
    <text evidence="1">Belongs to the N-acetylmuramoyl-L-alanine amidase 2 family.</text>
</comment>
<sequence length="256" mass="27933">MSKNRACVLIFVVIGNILELTMLIPLIFSCIVAIPFAAGSDAPCHNIGGTCQDDHLHCSGSYVTGLCSGDAHRRCCSSHTAVDIGGCSGVKIYSRDSWGARRPKSFSTFHTPASLFFIHHTAGHGCHDFNSCAHTLRGIQNYHMDTRGWDDIGYSFLVGQDGNVYEGRGWHHVGAHTQGYNSRGFAASFMGNFMTHLPNAASMNAVKALIACGVQKGYISPSYHLYGHRDVGSTECPGDQLYKEIQSWPHYSHTHP</sequence>
<dbReference type="Gene3D" id="3.40.80.10">
    <property type="entry name" value="Peptidoglycan recognition protein-like"/>
    <property type="match status" value="1"/>
</dbReference>
<evidence type="ECO:0000256" key="1">
    <source>
        <dbReference type="ARBA" id="ARBA00007553"/>
    </source>
</evidence>
<dbReference type="Pfam" id="PF01510">
    <property type="entry name" value="Amidase_2"/>
    <property type="match status" value="1"/>
</dbReference>
<dbReference type="Proteomes" id="UP000005408">
    <property type="component" value="Unassembled WGS sequence"/>
</dbReference>
<evidence type="ECO:0000313" key="7">
    <source>
        <dbReference type="Proteomes" id="UP000005408"/>
    </source>
</evidence>
<dbReference type="PANTHER" id="PTHR11022">
    <property type="entry name" value="PEPTIDOGLYCAN RECOGNITION PROTEIN"/>
    <property type="match status" value="1"/>
</dbReference>
<evidence type="ECO:0000256" key="3">
    <source>
        <dbReference type="SAM" id="Phobius"/>
    </source>
</evidence>
<feature type="transmembrane region" description="Helical" evidence="3">
    <location>
        <begin position="7"/>
        <end position="37"/>
    </location>
</feature>
<dbReference type="GO" id="GO:0008270">
    <property type="term" value="F:zinc ion binding"/>
    <property type="evidence" value="ECO:0007669"/>
    <property type="project" value="InterPro"/>
</dbReference>
<dbReference type="PROSITE" id="PS51257">
    <property type="entry name" value="PROKAR_LIPOPROTEIN"/>
    <property type="match status" value="1"/>
</dbReference>
<keyword evidence="2" id="KW-0391">Immunity</keyword>
<feature type="domain" description="Peptidoglycan recognition protein family" evidence="5">
    <location>
        <begin position="90"/>
        <end position="232"/>
    </location>
</feature>
<protein>
    <recommendedName>
        <fullName evidence="8">Peptidoglycan-recognition protein SC2</fullName>
    </recommendedName>
</protein>
<dbReference type="GO" id="GO:0002376">
    <property type="term" value="P:immune system process"/>
    <property type="evidence" value="ECO:0007669"/>
    <property type="project" value="UniProtKB-KW"/>
</dbReference>
<feature type="domain" description="N-acetylmuramoyl-L-alanine amidase" evidence="4">
    <location>
        <begin position="98"/>
        <end position="238"/>
    </location>
</feature>
<dbReference type="GO" id="GO:0008745">
    <property type="term" value="F:N-acetylmuramoyl-L-alanine amidase activity"/>
    <property type="evidence" value="ECO:0007669"/>
    <property type="project" value="InterPro"/>
</dbReference>
<evidence type="ECO:0000259" key="4">
    <source>
        <dbReference type="SMART" id="SM00644"/>
    </source>
</evidence>
<proteinExistence type="inferred from homology"/>
<dbReference type="EnsemblMetazoa" id="G15095.2">
    <property type="protein sequence ID" value="G15095.2:cds"/>
    <property type="gene ID" value="G15095"/>
</dbReference>
<reference evidence="6" key="1">
    <citation type="submission" date="2022-08" db="UniProtKB">
        <authorList>
            <consortium name="EnsemblMetazoa"/>
        </authorList>
    </citation>
    <scope>IDENTIFICATION</scope>
    <source>
        <strain evidence="6">05x7-T-G4-1.051#20</strain>
    </source>
</reference>
<evidence type="ECO:0000256" key="2">
    <source>
        <dbReference type="ARBA" id="ARBA00022859"/>
    </source>
</evidence>
<evidence type="ECO:0000259" key="5">
    <source>
        <dbReference type="SMART" id="SM00701"/>
    </source>
</evidence>
<keyword evidence="3" id="KW-1133">Transmembrane helix</keyword>
<keyword evidence="3" id="KW-0472">Membrane</keyword>